<evidence type="ECO:0000313" key="2">
    <source>
        <dbReference type="Proteomes" id="UP001139035"/>
    </source>
</evidence>
<dbReference type="Proteomes" id="UP001139035">
    <property type="component" value="Unassembled WGS sequence"/>
</dbReference>
<accession>A0A9X1T5Q0</accession>
<proteinExistence type="predicted"/>
<dbReference type="AlphaFoldDB" id="A0A9X1T5Q0"/>
<sequence length="320" mass="35951">MVALPSTAISPTIAAIDAHYEAHQDTKHNQRLTGRMLAAECDRRIWLEFRWAAEPASFPGYIVRANLRRDDAIQDVVQALISLRISVPDLVVDLVDRKTLREFQITAIDGHFVQKVHGMISGLIEAPKRVHLLYTDRQREKAFNQIRKMGLAEAAPARMPAIQIGMHFFGLERAFYVVENKDSNELHGERIRYDAAHCYALMARADRVVEASRPLPKISDEPDHWICKRCPSHPVCHGGAFALRNCRTCLHSTPVPGGDAKWWCERDGRELSIDDQRAGCGKHLFLPDLVPGDQVDAAEDGSSVTYRMPDGSEWIDGRAA</sequence>
<comment type="caution">
    <text evidence="1">The sequence shown here is derived from an EMBL/GenBank/DDBJ whole genome shotgun (WGS) entry which is preliminary data.</text>
</comment>
<reference evidence="1" key="1">
    <citation type="submission" date="2022-01" db="EMBL/GenBank/DDBJ databases">
        <title>Jiella avicenniae sp. nov., a novel endophytic bacterium isolated from bark of Avicennia marina.</title>
        <authorList>
            <person name="Tuo L."/>
        </authorList>
    </citation>
    <scope>NUCLEOTIDE SEQUENCE</scope>
    <source>
        <strain evidence="1">CBK1P-4</strain>
    </source>
</reference>
<dbReference type="EMBL" id="JAJUWU010000009">
    <property type="protein sequence ID" value="MCE7028450.1"/>
    <property type="molecule type" value="Genomic_DNA"/>
</dbReference>
<organism evidence="1 2">
    <name type="scientific">Jiella avicenniae</name>
    <dbReference type="NCBI Taxonomy" id="2907202"/>
    <lineage>
        <taxon>Bacteria</taxon>
        <taxon>Pseudomonadati</taxon>
        <taxon>Pseudomonadota</taxon>
        <taxon>Alphaproteobacteria</taxon>
        <taxon>Hyphomicrobiales</taxon>
        <taxon>Aurantimonadaceae</taxon>
        <taxon>Jiella</taxon>
    </lineage>
</organism>
<gene>
    <name evidence="1" type="ORF">LZD57_10660</name>
</gene>
<dbReference type="RefSeq" id="WP_233719608.1">
    <property type="nucleotide sequence ID" value="NZ_JAJUWU010000009.1"/>
</dbReference>
<name>A0A9X1T5Q0_9HYPH</name>
<evidence type="ECO:0008006" key="3">
    <source>
        <dbReference type="Google" id="ProtNLM"/>
    </source>
</evidence>
<evidence type="ECO:0000313" key="1">
    <source>
        <dbReference type="EMBL" id="MCE7028450.1"/>
    </source>
</evidence>
<protein>
    <recommendedName>
        <fullName evidence="3">PD-(D/E)XK nuclease superfamily protein</fullName>
    </recommendedName>
</protein>
<keyword evidence="2" id="KW-1185">Reference proteome</keyword>